<dbReference type="EMBL" id="CAJVPL010002367">
    <property type="protein sequence ID" value="CAG8608360.1"/>
    <property type="molecule type" value="Genomic_DNA"/>
</dbReference>
<comment type="caution">
    <text evidence="3">The sequence shown here is derived from an EMBL/GenBank/DDBJ whole genome shotgun (WGS) entry which is preliminary data.</text>
</comment>
<name>A0A9N9GHF8_9GLOM</name>
<reference evidence="3" key="1">
    <citation type="submission" date="2021-06" db="EMBL/GenBank/DDBJ databases">
        <authorList>
            <person name="Kallberg Y."/>
            <person name="Tangrot J."/>
            <person name="Rosling A."/>
        </authorList>
    </citation>
    <scope>NUCLEOTIDE SEQUENCE</scope>
    <source>
        <strain evidence="3">MT106</strain>
    </source>
</reference>
<feature type="coiled-coil region" evidence="1">
    <location>
        <begin position="59"/>
        <end position="110"/>
    </location>
</feature>
<dbReference type="AlphaFoldDB" id="A0A9N9GHF8"/>
<sequence>MTKDQLQAELTAKVKPGIKPSHLKRSKSVGELPSNTAAFNKDGAIPTAPPVPSLNNTELTACQAENVALKKRIQALEEKEVFVEAPEENISELKTQIEKLEQQILELRLSKIKEFGDYYQQKQSLESELANQPVAITPQKLTTTNY</sequence>
<accession>A0A9N9GHF8</accession>
<evidence type="ECO:0000256" key="2">
    <source>
        <dbReference type="SAM" id="MobiDB-lite"/>
    </source>
</evidence>
<proteinExistence type="predicted"/>
<dbReference type="Proteomes" id="UP000789831">
    <property type="component" value="Unassembled WGS sequence"/>
</dbReference>
<keyword evidence="1" id="KW-0175">Coiled coil</keyword>
<protein>
    <submittedName>
        <fullName evidence="3">5798_t:CDS:1</fullName>
    </submittedName>
</protein>
<gene>
    <name evidence="3" type="ORF">AGERDE_LOCUS9461</name>
</gene>
<evidence type="ECO:0000313" key="3">
    <source>
        <dbReference type="EMBL" id="CAG8608360.1"/>
    </source>
</evidence>
<evidence type="ECO:0000256" key="1">
    <source>
        <dbReference type="SAM" id="Coils"/>
    </source>
</evidence>
<evidence type="ECO:0000313" key="4">
    <source>
        <dbReference type="Proteomes" id="UP000789831"/>
    </source>
</evidence>
<keyword evidence="4" id="KW-1185">Reference proteome</keyword>
<feature type="region of interest" description="Disordered" evidence="2">
    <location>
        <begin position="18"/>
        <end position="52"/>
    </location>
</feature>
<organism evidence="3 4">
    <name type="scientific">Ambispora gerdemannii</name>
    <dbReference type="NCBI Taxonomy" id="144530"/>
    <lineage>
        <taxon>Eukaryota</taxon>
        <taxon>Fungi</taxon>
        <taxon>Fungi incertae sedis</taxon>
        <taxon>Mucoromycota</taxon>
        <taxon>Glomeromycotina</taxon>
        <taxon>Glomeromycetes</taxon>
        <taxon>Archaeosporales</taxon>
        <taxon>Ambisporaceae</taxon>
        <taxon>Ambispora</taxon>
    </lineage>
</organism>
<dbReference type="OrthoDB" id="2440630at2759"/>